<accession>W9RGB8</accession>
<proteinExistence type="predicted"/>
<reference evidence="2" key="1">
    <citation type="submission" date="2013-01" db="EMBL/GenBank/DDBJ databases">
        <title>Draft Genome Sequence of a Mulberry Tree, Morus notabilis C.K. Schneid.</title>
        <authorList>
            <person name="He N."/>
            <person name="Zhao S."/>
        </authorList>
    </citation>
    <scope>NUCLEOTIDE SEQUENCE</scope>
</reference>
<organism evidence="1 2">
    <name type="scientific">Morus notabilis</name>
    <dbReference type="NCBI Taxonomy" id="981085"/>
    <lineage>
        <taxon>Eukaryota</taxon>
        <taxon>Viridiplantae</taxon>
        <taxon>Streptophyta</taxon>
        <taxon>Embryophyta</taxon>
        <taxon>Tracheophyta</taxon>
        <taxon>Spermatophyta</taxon>
        <taxon>Magnoliopsida</taxon>
        <taxon>eudicotyledons</taxon>
        <taxon>Gunneridae</taxon>
        <taxon>Pentapetalae</taxon>
        <taxon>rosids</taxon>
        <taxon>fabids</taxon>
        <taxon>Rosales</taxon>
        <taxon>Moraceae</taxon>
        <taxon>Moreae</taxon>
        <taxon>Morus</taxon>
    </lineage>
</organism>
<dbReference type="Proteomes" id="UP000030645">
    <property type="component" value="Unassembled WGS sequence"/>
</dbReference>
<sequence>MRTSLSEPYIGWWDPMRLQSYWRAKAMATRRSKSLVGPSEWAWRWWFRGGGGGVIHLSEVLSSQPPVISSAKSSPAPVLSLNKLAFCSYFQF</sequence>
<protein>
    <submittedName>
        <fullName evidence="1">Uncharacterized protein</fullName>
    </submittedName>
</protein>
<gene>
    <name evidence="1" type="ORF">L484_006494</name>
</gene>
<evidence type="ECO:0000313" key="1">
    <source>
        <dbReference type="EMBL" id="EXB54334.1"/>
    </source>
</evidence>
<dbReference type="AlphaFoldDB" id="W9RGB8"/>
<name>W9RGB8_9ROSA</name>
<evidence type="ECO:0000313" key="2">
    <source>
        <dbReference type="Proteomes" id="UP000030645"/>
    </source>
</evidence>
<dbReference type="EMBL" id="KE344173">
    <property type="protein sequence ID" value="EXB54334.1"/>
    <property type="molecule type" value="Genomic_DNA"/>
</dbReference>
<keyword evidence="2" id="KW-1185">Reference proteome</keyword>